<proteinExistence type="predicted"/>
<organism evidence="4">
    <name type="scientific">Arabidopsis lyrata subsp. lyrata</name>
    <name type="common">Lyre-leaved rock-cress</name>
    <dbReference type="NCBI Taxonomy" id="81972"/>
    <lineage>
        <taxon>Eukaryota</taxon>
        <taxon>Viridiplantae</taxon>
        <taxon>Streptophyta</taxon>
        <taxon>Embryophyta</taxon>
        <taxon>Tracheophyta</taxon>
        <taxon>Spermatophyta</taxon>
        <taxon>Magnoliopsida</taxon>
        <taxon>eudicotyledons</taxon>
        <taxon>Gunneridae</taxon>
        <taxon>Pentapetalae</taxon>
        <taxon>rosids</taxon>
        <taxon>malvids</taxon>
        <taxon>Brassicales</taxon>
        <taxon>Brassicaceae</taxon>
        <taxon>Camelineae</taxon>
        <taxon>Arabidopsis</taxon>
    </lineage>
</organism>
<dbReference type="SUPFAM" id="SSF81383">
    <property type="entry name" value="F-box domain"/>
    <property type="match status" value="1"/>
</dbReference>
<dbReference type="OrthoDB" id="1939276at2759"/>
<dbReference type="InterPro" id="IPR001810">
    <property type="entry name" value="F-box_dom"/>
</dbReference>
<dbReference type="HOGENOM" id="CLU_010721_5_0_1"/>
<dbReference type="AlphaFoldDB" id="D7M7W2"/>
<evidence type="ECO:0000313" key="4">
    <source>
        <dbReference type="Proteomes" id="UP000008694"/>
    </source>
</evidence>
<evidence type="ECO:0000313" key="3">
    <source>
        <dbReference type="EMBL" id="EFH47249.1"/>
    </source>
</evidence>
<dbReference type="InterPro" id="IPR053781">
    <property type="entry name" value="F-box_AtFBL13-like"/>
</dbReference>
<keyword evidence="4" id="KW-1185">Reference proteome</keyword>
<evidence type="ECO:0000259" key="2">
    <source>
        <dbReference type="PROSITE" id="PS50181"/>
    </source>
</evidence>
<dbReference type="SMART" id="SM00256">
    <property type="entry name" value="FBOX"/>
    <property type="match status" value="1"/>
</dbReference>
<feature type="region of interest" description="Disordered" evidence="1">
    <location>
        <begin position="1"/>
        <end position="20"/>
    </location>
</feature>
<dbReference type="PROSITE" id="PS50181">
    <property type="entry name" value="FBOX"/>
    <property type="match status" value="1"/>
</dbReference>
<dbReference type="STRING" id="81972.D7M7W2"/>
<dbReference type="Gene3D" id="3.80.10.10">
    <property type="entry name" value="Ribonuclease Inhibitor"/>
    <property type="match status" value="1"/>
</dbReference>
<evidence type="ECO:0000256" key="1">
    <source>
        <dbReference type="SAM" id="MobiDB-lite"/>
    </source>
</evidence>
<dbReference type="InterPro" id="IPR044997">
    <property type="entry name" value="F-box_plant"/>
</dbReference>
<dbReference type="InterPro" id="IPR036047">
    <property type="entry name" value="F-box-like_dom_sf"/>
</dbReference>
<dbReference type="EMBL" id="GL348718">
    <property type="protein sequence ID" value="EFH47249.1"/>
    <property type="molecule type" value="Genomic_DNA"/>
</dbReference>
<accession>D7M7W2</accession>
<dbReference type="Pfam" id="PF24758">
    <property type="entry name" value="LRR_At5g56370"/>
    <property type="match status" value="1"/>
</dbReference>
<dbReference type="Gene3D" id="1.20.1280.50">
    <property type="match status" value="1"/>
</dbReference>
<feature type="domain" description="F-box" evidence="2">
    <location>
        <begin position="29"/>
        <end position="65"/>
    </location>
</feature>
<reference evidence="4" key="1">
    <citation type="journal article" date="2011" name="Nat. Genet.">
        <title>The Arabidopsis lyrata genome sequence and the basis of rapid genome size change.</title>
        <authorList>
            <person name="Hu T.T."/>
            <person name="Pattyn P."/>
            <person name="Bakker E.G."/>
            <person name="Cao J."/>
            <person name="Cheng J.-F."/>
            <person name="Clark R.M."/>
            <person name="Fahlgren N."/>
            <person name="Fawcett J.A."/>
            <person name="Grimwood J."/>
            <person name="Gundlach H."/>
            <person name="Haberer G."/>
            <person name="Hollister J.D."/>
            <person name="Ossowski S."/>
            <person name="Ottilar R.P."/>
            <person name="Salamov A.A."/>
            <person name="Schneeberger K."/>
            <person name="Spannagl M."/>
            <person name="Wang X."/>
            <person name="Yang L."/>
            <person name="Nasrallah M.E."/>
            <person name="Bergelson J."/>
            <person name="Carrington J.C."/>
            <person name="Gaut B.S."/>
            <person name="Schmutz J."/>
            <person name="Mayer K.F.X."/>
            <person name="Van de Peer Y."/>
            <person name="Grigoriev I.V."/>
            <person name="Nordborg M."/>
            <person name="Weigel D."/>
            <person name="Guo Y.-L."/>
        </authorList>
    </citation>
    <scope>NUCLEOTIDE SEQUENCE [LARGE SCALE GENOMIC DNA]</scope>
    <source>
        <strain evidence="4">cv. MN47</strain>
    </source>
</reference>
<dbReference type="Proteomes" id="UP000008694">
    <property type="component" value="Unassembled WGS sequence"/>
</dbReference>
<dbReference type="Pfam" id="PF00646">
    <property type="entry name" value="F-box"/>
    <property type="match status" value="1"/>
</dbReference>
<gene>
    <name evidence="3" type="ORF">ARALYDRAFT_660115</name>
</gene>
<dbReference type="PANTHER" id="PTHR32153">
    <property type="entry name" value="OJ000223_09.16 PROTEIN"/>
    <property type="match status" value="1"/>
</dbReference>
<dbReference type="InterPro" id="IPR055411">
    <property type="entry name" value="LRR_FXL15/At3g58940/PEG3-like"/>
</dbReference>
<dbReference type="SUPFAM" id="SSF52047">
    <property type="entry name" value="RNI-like"/>
    <property type="match status" value="1"/>
</dbReference>
<sequence>MANRREKRGRRKRRRKPSHRKIKRIIDGADFINSMPDEILHHILSLIPTDLAMKTSVLSRRWRHVWCETPCLDINVCRLNGGTVNQTLPSYTAPKITSFKLLTSLDHNTAPEIDSWIEFPISRNVQNLSVFVRDFKYRKTYSFPVSFYLSSSLKQLTVTLDFFYMTPTCKVSWKSLRNLALRRCKLPDGSIDNILSGCPILESLTLGTCRLLERLDLSKSPSLRRLDINRQYCDTGPIAIVAPHIHYLRLTYSSTPSTLLDVSSLIEANLNIISSRLCPLTADRYQTMALKMLANSHNVERLTVGETLLQILSLAELRGVPFPTLKVQTLIVKTEFVRSVIPGISRLLQNSPGLKKLTLHTMQQSHVIMDMHPLKGFYPDQCWRSKCEMFPTSKEIYEMLGCNDATSKLVASFSELVLRNAKTLEMMVVWLGGSYFNDDAQWFQQLLQMVATLSHDNNVSILLKRSNC</sequence>
<dbReference type="KEGG" id="aly:9307060"/>
<dbReference type="CDD" id="cd22160">
    <property type="entry name" value="F-box_AtFBL13-like"/>
    <property type="match status" value="1"/>
</dbReference>
<dbReference type="InterPro" id="IPR032675">
    <property type="entry name" value="LRR_dom_sf"/>
</dbReference>
<protein>
    <submittedName>
        <fullName evidence="3">Predicted protein</fullName>
    </submittedName>
</protein>
<dbReference type="Gramene" id="Al_scaffold_0006_180">
    <property type="protein sequence ID" value="Al_scaffold_0006_180"/>
    <property type="gene ID" value="Al_scaffold_0006_180"/>
</dbReference>
<name>D7M7W2_ARALL</name>